<dbReference type="InterPro" id="IPR036259">
    <property type="entry name" value="MFS_trans_sf"/>
</dbReference>
<dbReference type="PANTHER" id="PTHR48022">
    <property type="entry name" value="PLASTIDIC GLUCOSE TRANSPORTER 4"/>
    <property type="match status" value="1"/>
</dbReference>
<accession>A0A8H3FQT2</accession>
<dbReference type="FunFam" id="1.20.1250.20:FF:000119">
    <property type="entry name" value="MFS monosaccharide transporter, putative"/>
    <property type="match status" value="1"/>
</dbReference>
<dbReference type="InterPro" id="IPR020846">
    <property type="entry name" value="MFS_dom"/>
</dbReference>
<comment type="subcellular location">
    <subcellularLocation>
        <location evidence="1">Membrane</location>
        <topology evidence="1">Multi-pass membrane protein</topology>
    </subcellularLocation>
</comment>
<comment type="similarity">
    <text evidence="2">Belongs to the major facilitator superfamily. Sugar transporter (TC 2.A.1.1) family.</text>
</comment>
<feature type="transmembrane region" description="Helical" evidence="8">
    <location>
        <begin position="528"/>
        <end position="553"/>
    </location>
</feature>
<feature type="region of interest" description="Disordered" evidence="7">
    <location>
        <begin position="86"/>
        <end position="106"/>
    </location>
</feature>
<evidence type="ECO:0000256" key="2">
    <source>
        <dbReference type="ARBA" id="ARBA00010992"/>
    </source>
</evidence>
<dbReference type="PANTHER" id="PTHR48022:SF73">
    <property type="entry name" value="METABOLITE TRANSPORT PROTEIN YDL199C-RELATED"/>
    <property type="match status" value="1"/>
</dbReference>
<proteinExistence type="inferred from homology"/>
<evidence type="ECO:0000259" key="9">
    <source>
        <dbReference type="PROSITE" id="PS50850"/>
    </source>
</evidence>
<evidence type="ECO:0000256" key="5">
    <source>
        <dbReference type="ARBA" id="ARBA00022989"/>
    </source>
</evidence>
<feature type="compositionally biased region" description="Polar residues" evidence="7">
    <location>
        <begin position="54"/>
        <end position="63"/>
    </location>
</feature>
<dbReference type="AlphaFoldDB" id="A0A8H3FQT2"/>
<dbReference type="GO" id="GO:0016020">
    <property type="term" value="C:membrane"/>
    <property type="evidence" value="ECO:0007669"/>
    <property type="project" value="UniProtKB-SubCell"/>
</dbReference>
<feature type="region of interest" description="Disordered" evidence="7">
    <location>
        <begin position="11"/>
        <end position="63"/>
    </location>
</feature>
<protein>
    <recommendedName>
        <fullName evidence="9">Major facilitator superfamily (MFS) profile domain-containing protein</fullName>
    </recommendedName>
</protein>
<evidence type="ECO:0000256" key="7">
    <source>
        <dbReference type="SAM" id="MobiDB-lite"/>
    </source>
</evidence>
<dbReference type="NCBIfam" id="TIGR00879">
    <property type="entry name" value="SP"/>
    <property type="match status" value="1"/>
</dbReference>
<keyword evidence="3" id="KW-0813">Transport</keyword>
<evidence type="ECO:0000256" key="4">
    <source>
        <dbReference type="ARBA" id="ARBA00022692"/>
    </source>
</evidence>
<reference evidence="10" key="1">
    <citation type="submission" date="2021-03" db="EMBL/GenBank/DDBJ databases">
        <authorList>
            <person name="Tagirdzhanova G."/>
        </authorList>
    </citation>
    <scope>NUCLEOTIDE SEQUENCE</scope>
</reference>
<keyword evidence="5 8" id="KW-1133">Transmembrane helix</keyword>
<dbReference type="InterPro" id="IPR005828">
    <property type="entry name" value="MFS_sugar_transport-like"/>
</dbReference>
<dbReference type="OrthoDB" id="648285at2759"/>
<feature type="transmembrane region" description="Helical" evidence="8">
    <location>
        <begin position="258"/>
        <end position="276"/>
    </location>
</feature>
<feature type="compositionally biased region" description="Basic and acidic residues" evidence="7">
    <location>
        <begin position="34"/>
        <end position="53"/>
    </location>
</feature>
<dbReference type="Gene3D" id="1.20.1250.20">
    <property type="entry name" value="MFS general substrate transporter like domains"/>
    <property type="match status" value="1"/>
</dbReference>
<feature type="transmembrane region" description="Helical" evidence="8">
    <location>
        <begin position="282"/>
        <end position="304"/>
    </location>
</feature>
<dbReference type="GO" id="GO:0005351">
    <property type="term" value="F:carbohydrate:proton symporter activity"/>
    <property type="evidence" value="ECO:0007669"/>
    <property type="project" value="TreeGrafter"/>
</dbReference>
<evidence type="ECO:0000256" key="1">
    <source>
        <dbReference type="ARBA" id="ARBA00004141"/>
    </source>
</evidence>
<feature type="region of interest" description="Disordered" evidence="7">
    <location>
        <begin position="672"/>
        <end position="735"/>
    </location>
</feature>
<name>A0A8H3FQT2_9LECA</name>
<comment type="caution">
    <text evidence="10">The sequence shown here is derived from an EMBL/GenBank/DDBJ whole genome shotgun (WGS) entry which is preliminary data.</text>
</comment>
<keyword evidence="6 8" id="KW-0472">Membrane</keyword>
<evidence type="ECO:0000256" key="6">
    <source>
        <dbReference type="ARBA" id="ARBA00023136"/>
    </source>
</evidence>
<sequence>MNGLLPSIAVTIPSSKPYGPATIPLRTLASPSQPREEDSATLLDEKKGSRHSSDSAGSDFSLWSDTGDLAEQLANEEDPLRIRLRESLDDQGLGRSNPSPLRRPKHVHYSQDTNLEHKTTNPGLSKEAIEIPNPPARQIGPTEKALATIMSGDRRRSQMHGLTGKPLLCVPSMVPWSRNNVDVAQVFHKCVCIGRRVPLERDLWLIDVDARSGSYFKDYFNQPTRAEIGTMVAILEVGAFIASLCVGRIGDMIGRRRTILFGSMIFFVGGALQTFANGMPMMILGRIIAGLGVGALSTIVPIYQSEISPPHNRGKLACIEFTGNISGYAASVWVDYFCSFTTSDYAWRIPLLLQCFMGLLLGLGSLIICESPRWLLDNDHDEEGIVVIANLYGGGDIHNDKARQEYREIKMNVLLQRQEGERSYYEMFRKYYKRLFIAMSAQALAQLNGINVISYYAPLVFESAGWVGRDAILMTGINGITYLLSTVPPWYLVDRWGRRLILLSGAIAMIISLSAISYFIFIDIHYTPALTVVFVMIYNAAFGASWGPIPWLYPPEILPLSIRAKGASLSTAANWACNWIVGEMTPVLQEWIKWRLYLVHAFFCAVSFVLVYFLYPETANVRLEDMDQLFGDATTAMPTPAQHAEVESLMSGNRSPVPSLDIRRGGPGNFTADNAIPGLDINPPSGPVENGKPQLPPDTPASGEGLGGWISRMVQSTKGEGKGGGGYGRLGQDDD</sequence>
<evidence type="ECO:0000256" key="8">
    <source>
        <dbReference type="SAM" id="Phobius"/>
    </source>
</evidence>
<feature type="domain" description="Major facilitator superfamily (MFS) profile" evidence="9">
    <location>
        <begin position="168"/>
        <end position="619"/>
    </location>
</feature>
<dbReference type="SUPFAM" id="SSF103473">
    <property type="entry name" value="MFS general substrate transporter"/>
    <property type="match status" value="1"/>
</dbReference>
<organism evidence="10 11">
    <name type="scientific">Imshaugia aleurites</name>
    <dbReference type="NCBI Taxonomy" id="172621"/>
    <lineage>
        <taxon>Eukaryota</taxon>
        <taxon>Fungi</taxon>
        <taxon>Dikarya</taxon>
        <taxon>Ascomycota</taxon>
        <taxon>Pezizomycotina</taxon>
        <taxon>Lecanoromycetes</taxon>
        <taxon>OSLEUM clade</taxon>
        <taxon>Lecanoromycetidae</taxon>
        <taxon>Lecanorales</taxon>
        <taxon>Lecanorineae</taxon>
        <taxon>Parmeliaceae</taxon>
        <taxon>Imshaugia</taxon>
    </lineage>
</organism>
<feature type="transmembrane region" description="Helical" evidence="8">
    <location>
        <begin position="228"/>
        <end position="246"/>
    </location>
</feature>
<feature type="transmembrane region" description="Helical" evidence="8">
    <location>
        <begin position="435"/>
        <end position="459"/>
    </location>
</feature>
<feature type="transmembrane region" description="Helical" evidence="8">
    <location>
        <begin position="500"/>
        <end position="522"/>
    </location>
</feature>
<dbReference type="PRINTS" id="PR00171">
    <property type="entry name" value="SUGRTRNSPORT"/>
</dbReference>
<dbReference type="EMBL" id="CAJPDT010000051">
    <property type="protein sequence ID" value="CAF9928939.1"/>
    <property type="molecule type" value="Genomic_DNA"/>
</dbReference>
<dbReference type="InterPro" id="IPR050360">
    <property type="entry name" value="MFS_Sugar_Transporters"/>
</dbReference>
<feature type="transmembrane region" description="Helical" evidence="8">
    <location>
        <begin position="594"/>
        <end position="615"/>
    </location>
</feature>
<evidence type="ECO:0000313" key="11">
    <source>
        <dbReference type="Proteomes" id="UP000664534"/>
    </source>
</evidence>
<dbReference type="PROSITE" id="PS00217">
    <property type="entry name" value="SUGAR_TRANSPORT_2"/>
    <property type="match status" value="1"/>
</dbReference>
<dbReference type="Proteomes" id="UP000664534">
    <property type="component" value="Unassembled WGS sequence"/>
</dbReference>
<evidence type="ECO:0000256" key="3">
    <source>
        <dbReference type="ARBA" id="ARBA00022448"/>
    </source>
</evidence>
<feature type="transmembrane region" description="Helical" evidence="8">
    <location>
        <begin position="471"/>
        <end position="493"/>
    </location>
</feature>
<dbReference type="PROSITE" id="PS50850">
    <property type="entry name" value="MFS"/>
    <property type="match status" value="1"/>
</dbReference>
<feature type="transmembrane region" description="Helical" evidence="8">
    <location>
        <begin position="346"/>
        <end position="368"/>
    </location>
</feature>
<gene>
    <name evidence="10" type="ORF">IMSHALPRED_007792</name>
</gene>
<feature type="transmembrane region" description="Helical" evidence="8">
    <location>
        <begin position="316"/>
        <end position="334"/>
    </location>
</feature>
<evidence type="ECO:0000313" key="10">
    <source>
        <dbReference type="EMBL" id="CAF9928939.1"/>
    </source>
</evidence>
<dbReference type="Pfam" id="PF00083">
    <property type="entry name" value="Sugar_tr"/>
    <property type="match status" value="1"/>
</dbReference>
<dbReference type="InterPro" id="IPR003663">
    <property type="entry name" value="Sugar/inositol_transpt"/>
</dbReference>
<keyword evidence="11" id="KW-1185">Reference proteome</keyword>
<dbReference type="InterPro" id="IPR005829">
    <property type="entry name" value="Sugar_transporter_CS"/>
</dbReference>
<keyword evidence="4 8" id="KW-0812">Transmembrane</keyword>